<evidence type="ECO:0000313" key="2">
    <source>
        <dbReference type="EMBL" id="CAC5391644.1"/>
    </source>
</evidence>
<organism evidence="2 3">
    <name type="scientific">Mytilus coruscus</name>
    <name type="common">Sea mussel</name>
    <dbReference type="NCBI Taxonomy" id="42192"/>
    <lineage>
        <taxon>Eukaryota</taxon>
        <taxon>Metazoa</taxon>
        <taxon>Spiralia</taxon>
        <taxon>Lophotrochozoa</taxon>
        <taxon>Mollusca</taxon>
        <taxon>Bivalvia</taxon>
        <taxon>Autobranchia</taxon>
        <taxon>Pteriomorphia</taxon>
        <taxon>Mytilida</taxon>
        <taxon>Mytiloidea</taxon>
        <taxon>Mytilidae</taxon>
        <taxon>Mytilinae</taxon>
        <taxon>Mytilus</taxon>
    </lineage>
</organism>
<keyword evidence="1" id="KW-0812">Transmembrane</keyword>
<evidence type="ECO:0000313" key="3">
    <source>
        <dbReference type="Proteomes" id="UP000507470"/>
    </source>
</evidence>
<accession>A0A6J8C973</accession>
<evidence type="ECO:0000256" key="1">
    <source>
        <dbReference type="SAM" id="Phobius"/>
    </source>
</evidence>
<keyword evidence="1" id="KW-1133">Transmembrane helix</keyword>
<proteinExistence type="predicted"/>
<feature type="transmembrane region" description="Helical" evidence="1">
    <location>
        <begin position="49"/>
        <end position="70"/>
    </location>
</feature>
<dbReference type="EMBL" id="CACVKT020004807">
    <property type="protein sequence ID" value="CAC5391644.1"/>
    <property type="molecule type" value="Genomic_DNA"/>
</dbReference>
<keyword evidence="1" id="KW-0472">Membrane</keyword>
<name>A0A6J8C973_MYTCO</name>
<protein>
    <submittedName>
        <fullName evidence="2">Uncharacterized protein</fullName>
    </submittedName>
</protein>
<sequence>MSASLLRLSTIPAVIFYGLNEKETDIFGLTGKDCKILSEYTSIRLCRSLLQFTIIIIGSAGTVICIVSYGRILCKICTRKDWRESSGKKPDSSSKLPSETTNVISTFQNGEEKINKVHIKISNIEKKKATRSSHNLGNAIQLTISLMNATAISYIRYMLNAFTLMANMLNPKMY</sequence>
<keyword evidence="3" id="KW-1185">Reference proteome</keyword>
<gene>
    <name evidence="2" type="ORF">MCOR_26642</name>
</gene>
<feature type="transmembrane region" description="Helical" evidence="1">
    <location>
        <begin position="136"/>
        <end position="159"/>
    </location>
</feature>
<dbReference type="AlphaFoldDB" id="A0A6J8C973"/>
<reference evidence="2 3" key="1">
    <citation type="submission" date="2020-06" db="EMBL/GenBank/DDBJ databases">
        <authorList>
            <person name="Li R."/>
            <person name="Bekaert M."/>
        </authorList>
    </citation>
    <scope>NUCLEOTIDE SEQUENCE [LARGE SCALE GENOMIC DNA]</scope>
    <source>
        <strain evidence="3">wild</strain>
    </source>
</reference>
<dbReference type="Proteomes" id="UP000507470">
    <property type="component" value="Unassembled WGS sequence"/>
</dbReference>